<dbReference type="PANTHER" id="PTHR11926">
    <property type="entry name" value="GLUCOSYL/GLUCURONOSYL TRANSFERASES"/>
    <property type="match status" value="1"/>
</dbReference>
<dbReference type="GO" id="GO:0080043">
    <property type="term" value="F:quercetin 3-O-glucosyltransferase activity"/>
    <property type="evidence" value="ECO:0007669"/>
    <property type="project" value="TreeGrafter"/>
</dbReference>
<dbReference type="CDD" id="cd03784">
    <property type="entry name" value="GT1_Gtf-like"/>
    <property type="match status" value="1"/>
</dbReference>
<evidence type="ECO:0008006" key="6">
    <source>
        <dbReference type="Google" id="ProtNLM"/>
    </source>
</evidence>
<sequence length="444" mass="50028">MEEIRRKRVLMVPAPYEGHLPSMMNLASYLSFKGFSITIVRTQFNFKDISAKFPHLHFVTIDDGLSGSSLGLVDFLLKLNSVCEPLLKEFITLHNDVDFIIHDEFVYFPRQVAEDLNLPKMVFSASSAATSISRCVLMDLQEKGLLPPQDERSQHEEMVPEFHPFRYKDLPVTAYGSMERLMLLYGNVSKRGTSCGIIHNSSESIEKDFTSAAQVKWGVQIYSIGPLHMTDFATSCPSLFDEERNCLEWLDKQQPNSVMYISIGSLAMTKEEEFVEMAMGLVQSEQPFLWAIRPGSITGDESLDSLPEQFRETVTDGRGFVVKWAPQKEVLGHQAVGGFWNHCGWNSTLESISCGVPMICRPYSGDQRVNTRLMTHVWQTAIEVEGELDRGIVEMAVRRLIVGPEGEEMRKRAIILKEEVEVSIRIGGSSRSALNSLVDSIRSS</sequence>
<evidence type="ECO:0000313" key="4">
    <source>
        <dbReference type="EMBL" id="CAA7019630.1"/>
    </source>
</evidence>
<proteinExistence type="inferred from homology"/>
<dbReference type="SUPFAM" id="SSF53756">
    <property type="entry name" value="UDP-Glycosyltransferase/glycogen phosphorylase"/>
    <property type="match status" value="1"/>
</dbReference>
<reference evidence="4" key="1">
    <citation type="submission" date="2020-01" db="EMBL/GenBank/DDBJ databases">
        <authorList>
            <person name="Mishra B."/>
        </authorList>
    </citation>
    <scope>NUCLEOTIDE SEQUENCE [LARGE SCALE GENOMIC DNA]</scope>
</reference>
<gene>
    <name evidence="4" type="ORF">MERR_LOCUS6865</name>
</gene>
<dbReference type="EMBL" id="CACVBM020000466">
    <property type="protein sequence ID" value="CAA7019630.1"/>
    <property type="molecule type" value="Genomic_DNA"/>
</dbReference>
<comment type="caution">
    <text evidence="4">The sequence shown here is derived from an EMBL/GenBank/DDBJ whole genome shotgun (WGS) entry which is preliminary data.</text>
</comment>
<evidence type="ECO:0000256" key="2">
    <source>
        <dbReference type="ARBA" id="ARBA00022676"/>
    </source>
</evidence>
<protein>
    <recommendedName>
        <fullName evidence="6">Glycosyltransferase</fullName>
    </recommendedName>
</protein>
<dbReference type="GO" id="GO:0080044">
    <property type="term" value="F:quercetin 7-O-glucosyltransferase activity"/>
    <property type="evidence" value="ECO:0007669"/>
    <property type="project" value="TreeGrafter"/>
</dbReference>
<keyword evidence="3" id="KW-0808">Transferase</keyword>
<evidence type="ECO:0000313" key="5">
    <source>
        <dbReference type="Proteomes" id="UP000467841"/>
    </source>
</evidence>
<evidence type="ECO:0000256" key="1">
    <source>
        <dbReference type="ARBA" id="ARBA00009995"/>
    </source>
</evidence>
<evidence type="ECO:0000256" key="3">
    <source>
        <dbReference type="ARBA" id="ARBA00022679"/>
    </source>
</evidence>
<dbReference type="Proteomes" id="UP000467841">
    <property type="component" value="Unassembled WGS sequence"/>
</dbReference>
<comment type="similarity">
    <text evidence="1">Belongs to the UDP-glycosyltransferase family.</text>
</comment>
<dbReference type="OrthoDB" id="5835829at2759"/>
<dbReference type="PANTHER" id="PTHR11926:SF1244">
    <property type="entry name" value="UDP-GLYCOSYLTRANSFERASE 76D1"/>
    <property type="match status" value="1"/>
</dbReference>
<keyword evidence="2" id="KW-0328">Glycosyltransferase</keyword>
<dbReference type="FunFam" id="3.40.50.2000:FF:000040">
    <property type="entry name" value="UDP-glycosyltransferase 76C1"/>
    <property type="match status" value="1"/>
</dbReference>
<organism evidence="4 5">
    <name type="scientific">Microthlaspi erraticum</name>
    <dbReference type="NCBI Taxonomy" id="1685480"/>
    <lineage>
        <taxon>Eukaryota</taxon>
        <taxon>Viridiplantae</taxon>
        <taxon>Streptophyta</taxon>
        <taxon>Embryophyta</taxon>
        <taxon>Tracheophyta</taxon>
        <taxon>Spermatophyta</taxon>
        <taxon>Magnoliopsida</taxon>
        <taxon>eudicotyledons</taxon>
        <taxon>Gunneridae</taxon>
        <taxon>Pentapetalae</taxon>
        <taxon>rosids</taxon>
        <taxon>malvids</taxon>
        <taxon>Brassicales</taxon>
        <taxon>Brassicaceae</taxon>
        <taxon>Coluteocarpeae</taxon>
        <taxon>Microthlaspi</taxon>
    </lineage>
</organism>
<dbReference type="Pfam" id="PF00201">
    <property type="entry name" value="UDPGT"/>
    <property type="match status" value="1"/>
</dbReference>
<accession>A0A6D2I323</accession>
<keyword evidence="5" id="KW-1185">Reference proteome</keyword>
<dbReference type="AlphaFoldDB" id="A0A6D2I323"/>
<dbReference type="Gene3D" id="3.40.50.2000">
    <property type="entry name" value="Glycogen Phosphorylase B"/>
    <property type="match status" value="2"/>
</dbReference>
<dbReference type="InterPro" id="IPR002213">
    <property type="entry name" value="UDP_glucos_trans"/>
</dbReference>
<name>A0A6D2I323_9BRAS</name>